<dbReference type="RefSeq" id="WP_147083852.1">
    <property type="nucleotide sequence ID" value="NZ_VOQR01000001.1"/>
</dbReference>
<dbReference type="OrthoDB" id="7356934at2"/>
<gene>
    <name evidence="1" type="ORF">FSB78_17700</name>
</gene>
<evidence type="ECO:0000313" key="2">
    <source>
        <dbReference type="Proteomes" id="UP000321250"/>
    </source>
</evidence>
<proteinExistence type="predicted"/>
<keyword evidence="2" id="KW-1185">Reference proteome</keyword>
<evidence type="ECO:0000313" key="1">
    <source>
        <dbReference type="EMBL" id="TXC72580.1"/>
    </source>
</evidence>
<dbReference type="Proteomes" id="UP000321250">
    <property type="component" value="Unassembled WGS sequence"/>
</dbReference>
<accession>A0A5C6UJE3</accession>
<dbReference type="InterPro" id="IPR021955">
    <property type="entry name" value="DUF3572"/>
</dbReference>
<name>A0A5C6UJE3_9SPHN</name>
<protein>
    <submittedName>
        <fullName evidence="1">DUF3572 family protein</fullName>
    </submittedName>
</protein>
<sequence length="99" mass="10799">MRTRDSNEVADRGDAESLALQALVWILSEQDRAERLLAMTGLDPDDLRTRAGEPAVMSAVLGFLENYEPDLIACADSLGVRPEALVRARAQIDGPEFDA</sequence>
<dbReference type="Pfam" id="PF12096">
    <property type="entry name" value="DUF3572"/>
    <property type="match status" value="1"/>
</dbReference>
<reference evidence="1 2" key="1">
    <citation type="journal article" date="2013" name="Antonie Van Leeuwenhoek">
        <title>Sphingomonas ginsenosidivorax sp. nov., with the ability to transform ginsenosides.</title>
        <authorList>
            <person name="Jin X.F."/>
            <person name="Kim J.K."/>
            <person name="Liu Q.M."/>
            <person name="Kang M.S."/>
            <person name="He D."/>
            <person name="Jin F.X."/>
            <person name="Kim S.C."/>
            <person name="Im W.T."/>
        </authorList>
    </citation>
    <scope>NUCLEOTIDE SEQUENCE [LARGE SCALE GENOMIC DNA]</scope>
    <source>
        <strain evidence="1 2">KHI67</strain>
    </source>
</reference>
<comment type="caution">
    <text evidence="1">The sequence shown here is derived from an EMBL/GenBank/DDBJ whole genome shotgun (WGS) entry which is preliminary data.</text>
</comment>
<dbReference type="AlphaFoldDB" id="A0A5C6UJE3"/>
<organism evidence="1 2">
    <name type="scientific">Sphingomonas ginsenosidivorax</name>
    <dbReference type="NCBI Taxonomy" id="862135"/>
    <lineage>
        <taxon>Bacteria</taxon>
        <taxon>Pseudomonadati</taxon>
        <taxon>Pseudomonadota</taxon>
        <taxon>Alphaproteobacteria</taxon>
        <taxon>Sphingomonadales</taxon>
        <taxon>Sphingomonadaceae</taxon>
        <taxon>Sphingomonas</taxon>
    </lineage>
</organism>
<dbReference type="EMBL" id="VOQR01000001">
    <property type="protein sequence ID" value="TXC72580.1"/>
    <property type="molecule type" value="Genomic_DNA"/>
</dbReference>